<dbReference type="EMBL" id="LDAU01000159">
    <property type="protein sequence ID" value="KRX02046.1"/>
    <property type="molecule type" value="Genomic_DNA"/>
</dbReference>
<evidence type="ECO:0000313" key="1">
    <source>
        <dbReference type="EMBL" id="KRX02046.1"/>
    </source>
</evidence>
<name>A0A0V0QII7_PSEPJ</name>
<dbReference type="InParanoid" id="A0A0V0QII7"/>
<comment type="caution">
    <text evidence="1">The sequence shown here is derived from an EMBL/GenBank/DDBJ whole genome shotgun (WGS) entry which is preliminary data.</text>
</comment>
<proteinExistence type="predicted"/>
<keyword evidence="2" id="KW-1185">Reference proteome</keyword>
<sequence>MQELLNIKQKEDKEYEEFLEKQIEFEKTIAQKIDTQKTRDTNINEIKEKRLEQLFYEIKTRKRSGSIVSLNASFQYKNPQKFEIDPSNIKQWIGNKLAEIDQEEKHVIVTNVEV</sequence>
<evidence type="ECO:0000313" key="2">
    <source>
        <dbReference type="Proteomes" id="UP000054937"/>
    </source>
</evidence>
<gene>
    <name evidence="1" type="ORF">PPERSA_07691</name>
</gene>
<dbReference type="AlphaFoldDB" id="A0A0V0QII7"/>
<organism evidence="1 2">
    <name type="scientific">Pseudocohnilembus persalinus</name>
    <name type="common">Ciliate</name>
    <dbReference type="NCBI Taxonomy" id="266149"/>
    <lineage>
        <taxon>Eukaryota</taxon>
        <taxon>Sar</taxon>
        <taxon>Alveolata</taxon>
        <taxon>Ciliophora</taxon>
        <taxon>Intramacronucleata</taxon>
        <taxon>Oligohymenophorea</taxon>
        <taxon>Scuticociliatia</taxon>
        <taxon>Philasterida</taxon>
        <taxon>Pseudocohnilembidae</taxon>
        <taxon>Pseudocohnilembus</taxon>
    </lineage>
</organism>
<protein>
    <submittedName>
        <fullName evidence="1">Uncharacterized protein</fullName>
    </submittedName>
</protein>
<accession>A0A0V0QII7</accession>
<dbReference type="Proteomes" id="UP000054937">
    <property type="component" value="Unassembled WGS sequence"/>
</dbReference>
<reference evidence="1 2" key="1">
    <citation type="journal article" date="2015" name="Sci. Rep.">
        <title>Genome of the facultative scuticociliatosis pathogen Pseudocohnilembus persalinus provides insight into its virulence through horizontal gene transfer.</title>
        <authorList>
            <person name="Xiong J."/>
            <person name="Wang G."/>
            <person name="Cheng J."/>
            <person name="Tian M."/>
            <person name="Pan X."/>
            <person name="Warren A."/>
            <person name="Jiang C."/>
            <person name="Yuan D."/>
            <person name="Miao W."/>
        </authorList>
    </citation>
    <scope>NUCLEOTIDE SEQUENCE [LARGE SCALE GENOMIC DNA]</scope>
    <source>
        <strain evidence="1">36N120E</strain>
    </source>
</reference>